<keyword evidence="6" id="KW-1185">Reference proteome</keyword>
<gene>
    <name evidence="5" type="ORF">AOQ84DRAFT_392381</name>
</gene>
<accession>A0A8E2ER31</accession>
<feature type="region of interest" description="Disordered" evidence="3">
    <location>
        <begin position="22"/>
        <end position="113"/>
    </location>
</feature>
<evidence type="ECO:0000256" key="2">
    <source>
        <dbReference type="ARBA" id="ARBA00023242"/>
    </source>
</evidence>
<feature type="compositionally biased region" description="Polar residues" evidence="3">
    <location>
        <begin position="65"/>
        <end position="77"/>
    </location>
</feature>
<evidence type="ECO:0000259" key="4">
    <source>
        <dbReference type="SMART" id="SM00906"/>
    </source>
</evidence>
<dbReference type="GO" id="GO:0008270">
    <property type="term" value="F:zinc ion binding"/>
    <property type="evidence" value="ECO:0007669"/>
    <property type="project" value="InterPro"/>
</dbReference>
<dbReference type="OrthoDB" id="4898680at2759"/>
<dbReference type="InterPro" id="IPR007219">
    <property type="entry name" value="XnlR_reg_dom"/>
</dbReference>
<dbReference type="InterPro" id="IPR050613">
    <property type="entry name" value="Sec_Metabolite_Reg"/>
</dbReference>
<reference evidence="5 6" key="1">
    <citation type="journal article" date="2016" name="Nat. Commun.">
        <title>Ectomycorrhizal ecology is imprinted in the genome of the dominant symbiotic fungus Cenococcum geophilum.</title>
        <authorList>
            <consortium name="DOE Joint Genome Institute"/>
            <person name="Peter M."/>
            <person name="Kohler A."/>
            <person name="Ohm R.A."/>
            <person name="Kuo A."/>
            <person name="Krutzmann J."/>
            <person name="Morin E."/>
            <person name="Arend M."/>
            <person name="Barry K.W."/>
            <person name="Binder M."/>
            <person name="Choi C."/>
            <person name="Clum A."/>
            <person name="Copeland A."/>
            <person name="Grisel N."/>
            <person name="Haridas S."/>
            <person name="Kipfer T."/>
            <person name="LaButti K."/>
            <person name="Lindquist E."/>
            <person name="Lipzen A."/>
            <person name="Maire R."/>
            <person name="Meier B."/>
            <person name="Mihaltcheva S."/>
            <person name="Molinier V."/>
            <person name="Murat C."/>
            <person name="Poggeler S."/>
            <person name="Quandt C.A."/>
            <person name="Sperisen C."/>
            <person name="Tritt A."/>
            <person name="Tisserant E."/>
            <person name="Crous P.W."/>
            <person name="Henrissat B."/>
            <person name="Nehls U."/>
            <person name="Egli S."/>
            <person name="Spatafora J.W."/>
            <person name="Grigoriev I.V."/>
            <person name="Martin F.M."/>
        </authorList>
    </citation>
    <scope>NUCLEOTIDE SEQUENCE [LARGE SCALE GENOMIC DNA]</scope>
    <source>
        <strain evidence="5 6">CBS 207.34</strain>
    </source>
</reference>
<dbReference type="Pfam" id="PF04082">
    <property type="entry name" value="Fungal_trans"/>
    <property type="match status" value="1"/>
</dbReference>
<dbReference type="CDD" id="cd12148">
    <property type="entry name" value="fungal_TF_MHR"/>
    <property type="match status" value="1"/>
</dbReference>
<evidence type="ECO:0000313" key="6">
    <source>
        <dbReference type="Proteomes" id="UP000250140"/>
    </source>
</evidence>
<dbReference type="PANTHER" id="PTHR31001">
    <property type="entry name" value="UNCHARACTERIZED TRANSCRIPTIONAL REGULATORY PROTEIN"/>
    <property type="match status" value="1"/>
</dbReference>
<dbReference type="GO" id="GO:0003677">
    <property type="term" value="F:DNA binding"/>
    <property type="evidence" value="ECO:0007669"/>
    <property type="project" value="InterPro"/>
</dbReference>
<dbReference type="SMART" id="SM00906">
    <property type="entry name" value="Fungal_trans"/>
    <property type="match status" value="1"/>
</dbReference>
<dbReference type="PANTHER" id="PTHR31001:SF82">
    <property type="entry name" value="ZN(II)2CYS6 TRANSCRIPTION FACTOR (EUROFUNG)"/>
    <property type="match status" value="1"/>
</dbReference>
<dbReference type="AlphaFoldDB" id="A0A8E2ER31"/>
<dbReference type="GO" id="GO:0005634">
    <property type="term" value="C:nucleus"/>
    <property type="evidence" value="ECO:0007669"/>
    <property type="project" value="UniProtKB-SubCell"/>
</dbReference>
<dbReference type="EMBL" id="KV750772">
    <property type="protein sequence ID" value="OCL03280.1"/>
    <property type="molecule type" value="Genomic_DNA"/>
</dbReference>
<feature type="compositionally biased region" description="Polar residues" evidence="3">
    <location>
        <begin position="22"/>
        <end position="33"/>
    </location>
</feature>
<keyword evidence="2" id="KW-0539">Nucleus</keyword>
<proteinExistence type="predicted"/>
<comment type="subcellular location">
    <subcellularLocation>
        <location evidence="1">Nucleus</location>
    </subcellularLocation>
</comment>
<dbReference type="Proteomes" id="UP000250140">
    <property type="component" value="Unassembled WGS sequence"/>
</dbReference>
<name>A0A8E2ER31_9PEZI</name>
<evidence type="ECO:0000256" key="3">
    <source>
        <dbReference type="SAM" id="MobiDB-lite"/>
    </source>
</evidence>
<feature type="domain" description="Xylanolytic transcriptional activator regulatory" evidence="4">
    <location>
        <begin position="307"/>
        <end position="380"/>
    </location>
</feature>
<evidence type="ECO:0000313" key="5">
    <source>
        <dbReference type="EMBL" id="OCL03280.1"/>
    </source>
</evidence>
<evidence type="ECO:0000256" key="1">
    <source>
        <dbReference type="ARBA" id="ARBA00004123"/>
    </source>
</evidence>
<organism evidence="5 6">
    <name type="scientific">Glonium stellatum</name>
    <dbReference type="NCBI Taxonomy" id="574774"/>
    <lineage>
        <taxon>Eukaryota</taxon>
        <taxon>Fungi</taxon>
        <taxon>Dikarya</taxon>
        <taxon>Ascomycota</taxon>
        <taxon>Pezizomycotina</taxon>
        <taxon>Dothideomycetes</taxon>
        <taxon>Pleosporomycetidae</taxon>
        <taxon>Gloniales</taxon>
        <taxon>Gloniaceae</taxon>
        <taxon>Glonium</taxon>
    </lineage>
</organism>
<sequence length="661" mass="74647">MTPKRQAVRDLRRMFITSDSRFEPTTTRSSNLLGYSARIPRPRRSLGSRNGYTPSLAADSDSEQRTTSFPDAESAQTYRPGYLGPTSYAAGLPRDDYLNQSSHRRNSDGSDASDHELTFQHYISKSTRMRMTLDVLSSLRHICLIERLVLEYCESNQAGTVAAPIILNSLVSIKTTVEKFGLENTAPDAQLSTAILSNTMRPLEIPWSTEASSFHELFTGTKIRLEIIGLIVTIAARSMFFGLALDMWNGNDRRAIRPQFTNEMLRASTTCLELCMRLTTVNDLLLWLLYDNLLLTSIMCGDTSPPVWRRLGELATEIYALGIHREPRDIDIPIFLLESRRRVFCASYNLDKSIATFLGRPPRISWRHADVKLPLDLRDEDLAAAQPEFELACQNLDKDGWSTDGTHCRVSWIRLRCITGTFREEILDFSLEKLSEDTEPKLLDISRRCKQAWEALPAHLRYKPSCWDEDLPSGACLWLVIVYLTHLYNEFLIQKLLDKQPLTRNHPLLNVSMELLSTVLTLGQPRDRSFDSHRDFSYTILLYGIPSASVLVSALQEQARTGQAFPPQIARSEIIRNLSVLISNLESVARPGDGNYALCKKAAKVFTRIIDNVLDQGLVRNTHSDTPLDSLPAVGLDGLDSMDVMDLFDNMDWSAGGQWAF</sequence>
<protein>
    <recommendedName>
        <fullName evidence="4">Xylanolytic transcriptional activator regulatory domain-containing protein</fullName>
    </recommendedName>
</protein>
<dbReference type="GO" id="GO:0006351">
    <property type="term" value="P:DNA-templated transcription"/>
    <property type="evidence" value="ECO:0007669"/>
    <property type="project" value="InterPro"/>
</dbReference>